<proteinExistence type="predicted"/>
<dbReference type="RefSeq" id="WP_184585561.1">
    <property type="nucleotide sequence ID" value="NZ_JACHLI010000001.1"/>
</dbReference>
<comment type="caution">
    <text evidence="1">The sequence shown here is derived from an EMBL/GenBank/DDBJ whole genome shotgun (WGS) entry which is preliminary data.</text>
</comment>
<organism evidence="1 2">
    <name type="scientific">Pseudomonas nitroreducens</name>
    <dbReference type="NCBI Taxonomy" id="46680"/>
    <lineage>
        <taxon>Bacteria</taxon>
        <taxon>Pseudomonadati</taxon>
        <taxon>Pseudomonadota</taxon>
        <taxon>Gammaproteobacteria</taxon>
        <taxon>Pseudomonadales</taxon>
        <taxon>Pseudomonadaceae</taxon>
        <taxon>Pseudomonas</taxon>
    </lineage>
</organism>
<evidence type="ECO:0000313" key="1">
    <source>
        <dbReference type="EMBL" id="MBB4861289.1"/>
    </source>
</evidence>
<gene>
    <name evidence="1" type="ORF">HNP46_000100</name>
</gene>
<reference evidence="1 2" key="1">
    <citation type="submission" date="2020-08" db="EMBL/GenBank/DDBJ databases">
        <title>Functional genomics of gut bacteria from endangered species of beetles.</title>
        <authorList>
            <person name="Carlos-Shanley C."/>
        </authorList>
    </citation>
    <scope>NUCLEOTIDE SEQUENCE [LARGE SCALE GENOMIC DNA]</scope>
    <source>
        <strain evidence="1 2">S00179</strain>
    </source>
</reference>
<dbReference type="Proteomes" id="UP000566995">
    <property type="component" value="Unassembled WGS sequence"/>
</dbReference>
<dbReference type="AlphaFoldDB" id="A0A7W7NZ68"/>
<accession>A0A7W7NZ68</accession>
<dbReference type="EMBL" id="JACHLI010000001">
    <property type="protein sequence ID" value="MBB4861289.1"/>
    <property type="molecule type" value="Genomic_DNA"/>
</dbReference>
<evidence type="ECO:0000313" key="2">
    <source>
        <dbReference type="Proteomes" id="UP000566995"/>
    </source>
</evidence>
<sequence length="137" mass="15603">MYILSIILMAFIVFACTRVFEDGRLRCSRASDLKSLVEEKDLLCLVTSTLGLKWEELAKLLKTTHPSGFVFIGELPVFTPDLRRHGYSVYRLDDIPEGVAFGWELTRCRHGAHWIYHLDVPEAICSTADMKKSQLAL</sequence>
<protein>
    <submittedName>
        <fullName evidence="1">Uncharacterized protein</fullName>
    </submittedName>
</protein>
<name>A0A7W7NZ68_PSENT</name>